<evidence type="ECO:0000313" key="3">
    <source>
        <dbReference type="Proteomes" id="UP001341281"/>
    </source>
</evidence>
<feature type="transmembrane region" description="Helical" evidence="1">
    <location>
        <begin position="77"/>
        <end position="100"/>
    </location>
</feature>
<name>A0AAQ3XCJ0_PASNO</name>
<evidence type="ECO:0000256" key="1">
    <source>
        <dbReference type="SAM" id="Phobius"/>
    </source>
</evidence>
<evidence type="ECO:0000313" key="2">
    <source>
        <dbReference type="EMBL" id="WVZ91377.1"/>
    </source>
</evidence>
<keyword evidence="1" id="KW-0472">Membrane</keyword>
<organism evidence="2 3">
    <name type="scientific">Paspalum notatum var. saurae</name>
    <dbReference type="NCBI Taxonomy" id="547442"/>
    <lineage>
        <taxon>Eukaryota</taxon>
        <taxon>Viridiplantae</taxon>
        <taxon>Streptophyta</taxon>
        <taxon>Embryophyta</taxon>
        <taxon>Tracheophyta</taxon>
        <taxon>Spermatophyta</taxon>
        <taxon>Magnoliopsida</taxon>
        <taxon>Liliopsida</taxon>
        <taxon>Poales</taxon>
        <taxon>Poaceae</taxon>
        <taxon>PACMAD clade</taxon>
        <taxon>Panicoideae</taxon>
        <taxon>Andropogonodae</taxon>
        <taxon>Paspaleae</taxon>
        <taxon>Paspalinae</taxon>
        <taxon>Paspalum</taxon>
    </lineage>
</organism>
<keyword evidence="1" id="KW-1133">Transmembrane helix</keyword>
<feature type="transmembrane region" description="Helical" evidence="1">
    <location>
        <begin position="48"/>
        <end position="65"/>
    </location>
</feature>
<dbReference type="Proteomes" id="UP001341281">
    <property type="component" value="Chromosome 08"/>
</dbReference>
<dbReference type="SUPFAM" id="SSF82866">
    <property type="entry name" value="Multidrug efflux transporter AcrB transmembrane domain"/>
    <property type="match status" value="1"/>
</dbReference>
<dbReference type="AlphaFoldDB" id="A0AAQ3XCJ0"/>
<sequence length="120" mass="13769">MIYYMGKLQLVLYVTPVVLFHSSLYVRRLLRHRRLGLRPQQRRRLRRGLAYMAILLASLISAIFFCSFDRAGMPLSLGIGVWFALAVAARCFYAVTVLPLDGEKDLEDENEVLLLQRAPV</sequence>
<keyword evidence="1" id="KW-0812">Transmembrane</keyword>
<keyword evidence="3" id="KW-1185">Reference proteome</keyword>
<dbReference type="EMBL" id="CP144752">
    <property type="protein sequence ID" value="WVZ91377.1"/>
    <property type="molecule type" value="Genomic_DNA"/>
</dbReference>
<reference evidence="2 3" key="1">
    <citation type="submission" date="2024-02" db="EMBL/GenBank/DDBJ databases">
        <title>High-quality chromosome-scale genome assembly of Pensacola bahiagrass (Paspalum notatum Flugge var. saurae).</title>
        <authorList>
            <person name="Vega J.M."/>
            <person name="Podio M."/>
            <person name="Orjuela J."/>
            <person name="Siena L.A."/>
            <person name="Pessino S.C."/>
            <person name="Combes M.C."/>
            <person name="Mariac C."/>
            <person name="Albertini E."/>
            <person name="Pupilli F."/>
            <person name="Ortiz J.P.A."/>
            <person name="Leblanc O."/>
        </authorList>
    </citation>
    <scope>NUCLEOTIDE SEQUENCE [LARGE SCALE GENOMIC DNA]</scope>
    <source>
        <strain evidence="2">R1</strain>
        <tissue evidence="2">Leaf</tissue>
    </source>
</reference>
<proteinExistence type="predicted"/>
<protein>
    <submittedName>
        <fullName evidence="2">Uncharacterized protein</fullName>
    </submittedName>
</protein>
<gene>
    <name evidence="2" type="ORF">U9M48_037557</name>
</gene>
<feature type="transmembrane region" description="Helical" evidence="1">
    <location>
        <begin position="6"/>
        <end position="27"/>
    </location>
</feature>
<accession>A0AAQ3XCJ0</accession>